<comment type="caution">
    <text evidence="1">The sequence shown here is derived from an EMBL/GenBank/DDBJ whole genome shotgun (WGS) entry which is preliminary data.</text>
</comment>
<keyword evidence="2" id="KW-1185">Reference proteome</keyword>
<dbReference type="EMBL" id="WSZM01000411">
    <property type="protein sequence ID" value="KAF4033688.1"/>
    <property type="molecule type" value="Genomic_DNA"/>
</dbReference>
<protein>
    <submittedName>
        <fullName evidence="1">Uncharacterized protein</fullName>
    </submittedName>
</protein>
<dbReference type="AlphaFoldDB" id="A0A833SN84"/>
<evidence type="ECO:0000313" key="1">
    <source>
        <dbReference type="EMBL" id="KAF4033688.1"/>
    </source>
</evidence>
<evidence type="ECO:0000313" key="2">
    <source>
        <dbReference type="Proteomes" id="UP000602510"/>
    </source>
</evidence>
<sequence>MKRFGVPDLGYWFPHIRLRKVAILVLKKQIIAPALRKSGFGLNTVSECSKDDFHRYESYVKDTIDLSRVCIILRNMAIGDPVPGGWIDPELVDDDEEGEDPLIYSGTAGVDRCA</sequence>
<dbReference type="Proteomes" id="UP000602510">
    <property type="component" value="Unassembled WGS sequence"/>
</dbReference>
<name>A0A833SN84_PHYIN</name>
<reference evidence="1" key="1">
    <citation type="submission" date="2020-04" db="EMBL/GenBank/DDBJ databases">
        <title>Hybrid Assembly of Korean Phytophthora infestans isolates.</title>
        <authorList>
            <person name="Prokchorchik M."/>
            <person name="Lee Y."/>
            <person name="Seo J."/>
            <person name="Cho J.-H."/>
            <person name="Park Y.-E."/>
            <person name="Jang D.-C."/>
            <person name="Im J.-S."/>
            <person name="Choi J.-G."/>
            <person name="Park H.-J."/>
            <person name="Lee G.-B."/>
            <person name="Lee Y.-G."/>
            <person name="Hong S.-Y."/>
            <person name="Cho K."/>
            <person name="Sohn K.H."/>
        </authorList>
    </citation>
    <scope>NUCLEOTIDE SEQUENCE</scope>
    <source>
        <strain evidence="1">KR_1_A1</strain>
    </source>
</reference>
<organism evidence="1 2">
    <name type="scientific">Phytophthora infestans</name>
    <name type="common">Potato late blight agent</name>
    <name type="synonym">Botrytis infestans</name>
    <dbReference type="NCBI Taxonomy" id="4787"/>
    <lineage>
        <taxon>Eukaryota</taxon>
        <taxon>Sar</taxon>
        <taxon>Stramenopiles</taxon>
        <taxon>Oomycota</taxon>
        <taxon>Peronosporomycetes</taxon>
        <taxon>Peronosporales</taxon>
        <taxon>Peronosporaceae</taxon>
        <taxon>Phytophthora</taxon>
    </lineage>
</organism>
<proteinExistence type="predicted"/>
<gene>
    <name evidence="1" type="ORF">GN244_ATG14397</name>
</gene>
<accession>A0A833SN84</accession>